<evidence type="ECO:0000313" key="1">
    <source>
        <dbReference type="EMBL" id="TWT51803.1"/>
    </source>
</evidence>
<organism evidence="1 2">
    <name type="scientific">Allorhodopirellula solitaria</name>
    <dbReference type="NCBI Taxonomy" id="2527987"/>
    <lineage>
        <taxon>Bacteria</taxon>
        <taxon>Pseudomonadati</taxon>
        <taxon>Planctomycetota</taxon>
        <taxon>Planctomycetia</taxon>
        <taxon>Pirellulales</taxon>
        <taxon>Pirellulaceae</taxon>
        <taxon>Allorhodopirellula</taxon>
    </lineage>
</organism>
<proteinExistence type="predicted"/>
<protein>
    <submittedName>
        <fullName evidence="1">Uncharacterized protein</fullName>
    </submittedName>
</protein>
<keyword evidence="2" id="KW-1185">Reference proteome</keyword>
<accession>A0A5C5WP38</accession>
<evidence type="ECO:0000313" key="2">
    <source>
        <dbReference type="Proteomes" id="UP000318053"/>
    </source>
</evidence>
<dbReference type="AlphaFoldDB" id="A0A5C5WP38"/>
<reference evidence="1 2" key="1">
    <citation type="submission" date="2019-02" db="EMBL/GenBank/DDBJ databases">
        <title>Deep-cultivation of Planctomycetes and their phenomic and genomic characterization uncovers novel biology.</title>
        <authorList>
            <person name="Wiegand S."/>
            <person name="Jogler M."/>
            <person name="Boedeker C."/>
            <person name="Pinto D."/>
            <person name="Vollmers J."/>
            <person name="Rivas-Marin E."/>
            <person name="Kohn T."/>
            <person name="Peeters S.H."/>
            <person name="Heuer A."/>
            <person name="Rast P."/>
            <person name="Oberbeckmann S."/>
            <person name="Bunk B."/>
            <person name="Jeske O."/>
            <person name="Meyerdierks A."/>
            <person name="Storesund J.E."/>
            <person name="Kallscheuer N."/>
            <person name="Luecker S."/>
            <person name="Lage O.M."/>
            <person name="Pohl T."/>
            <person name="Merkel B.J."/>
            <person name="Hornburger P."/>
            <person name="Mueller R.-W."/>
            <person name="Bruemmer F."/>
            <person name="Labrenz M."/>
            <person name="Spormann A.M."/>
            <person name="Op Den Camp H."/>
            <person name="Overmann J."/>
            <person name="Amann R."/>
            <person name="Jetten M.S.M."/>
            <person name="Mascher T."/>
            <person name="Medema M.H."/>
            <person name="Devos D.P."/>
            <person name="Kaster A.-K."/>
            <person name="Ovreas L."/>
            <person name="Rohde M."/>
            <person name="Galperin M.Y."/>
            <person name="Jogler C."/>
        </authorList>
    </citation>
    <scope>NUCLEOTIDE SEQUENCE [LARGE SCALE GENOMIC DNA]</scope>
    <source>
        <strain evidence="1 2">CA85</strain>
    </source>
</reference>
<dbReference type="EMBL" id="SJPK01000038">
    <property type="protein sequence ID" value="TWT51803.1"/>
    <property type="molecule type" value="Genomic_DNA"/>
</dbReference>
<gene>
    <name evidence="1" type="ORF">CA85_51730</name>
</gene>
<comment type="caution">
    <text evidence="1">The sequence shown here is derived from an EMBL/GenBank/DDBJ whole genome shotgun (WGS) entry which is preliminary data.</text>
</comment>
<sequence>MTDQTLSPRTRRFLSADALFKLLRNRFEAVQDDRKQANLTGSSRNLVADSRF</sequence>
<name>A0A5C5WP38_9BACT</name>
<dbReference type="Proteomes" id="UP000318053">
    <property type="component" value="Unassembled WGS sequence"/>
</dbReference>